<proteinExistence type="predicted"/>
<organism evidence="1 2">
    <name type="scientific">Escherichia albertii (strain TW07627)</name>
    <dbReference type="NCBI Taxonomy" id="502347"/>
    <lineage>
        <taxon>Bacteria</taxon>
        <taxon>Pseudomonadati</taxon>
        <taxon>Pseudomonadota</taxon>
        <taxon>Gammaproteobacteria</taxon>
        <taxon>Enterobacterales</taxon>
        <taxon>Enterobacteriaceae</taxon>
        <taxon>Escherichia</taxon>
    </lineage>
</organism>
<sequence length="249" mass="27392">MNIHLKDNKNNRPDWAVSILHPHPINITSSMICFHPWSVNTGNTTPSGRYLSPDNAVSALLPYLTENTQKDVVAMLFCAPSVAEFLSLARQFSGAFPLPEIGRMSRMISSQLSLTISRMQIPARPVTSLPEPIMLSTQTTRSMSLAATIAQAATPAATSPETLSSELRQFANARDKALQEIADQQAALRQKFCPVWRFCYKGVLSQAAALIQKNIPHPEWVFTAVMLFVGDDLSSLREALHDPDDCPCA</sequence>
<evidence type="ECO:0000313" key="2">
    <source>
        <dbReference type="Proteomes" id="UP000003042"/>
    </source>
</evidence>
<evidence type="ECO:0000313" key="1">
    <source>
        <dbReference type="EMBL" id="EDS90813.1"/>
    </source>
</evidence>
<dbReference type="RefSeq" id="WP_001300966.1">
    <property type="nucleotide sequence ID" value="NZ_CH991859.1"/>
</dbReference>
<dbReference type="EMBL" id="ABKX01000009">
    <property type="protein sequence ID" value="EDS90813.1"/>
    <property type="molecule type" value="Genomic_DNA"/>
</dbReference>
<name>A0ABC9NKP3_ESCAT</name>
<accession>A0ABC9NKP3</accession>
<protein>
    <submittedName>
        <fullName evidence="1">Bacteriophage protein</fullName>
    </submittedName>
</protein>
<comment type="caution">
    <text evidence="1">The sequence shown here is derived from an EMBL/GenBank/DDBJ whole genome shotgun (WGS) entry which is preliminary data.</text>
</comment>
<dbReference type="Proteomes" id="UP000003042">
    <property type="component" value="Unassembled WGS sequence"/>
</dbReference>
<reference evidence="1 2" key="1">
    <citation type="submission" date="2008-02" db="EMBL/GenBank/DDBJ databases">
        <title>Annotation of Escherichia albertii TW07627.</title>
        <authorList>
            <person name="Sutton G."/>
            <person name="Whittam T.S."/>
            <person name="Sebastian Y."/>
        </authorList>
    </citation>
    <scope>NUCLEOTIDE SEQUENCE [LARGE SCALE GENOMIC DNA]</scope>
    <source>
        <strain evidence="1 2">TW07627</strain>
    </source>
</reference>
<gene>
    <name evidence="1" type="ORF">ESCAB7627_2191</name>
</gene>
<dbReference type="AlphaFoldDB" id="A0ABC9NKP3"/>